<dbReference type="Gene3D" id="2.40.50.1020">
    <property type="entry name" value="LytTr DNA-binding domain"/>
    <property type="match status" value="1"/>
</dbReference>
<accession>A0ABS3JWA3</accession>
<gene>
    <name evidence="2" type="ORF">J2I46_31685</name>
</gene>
<keyword evidence="3" id="KW-1185">Reference proteome</keyword>
<dbReference type="EMBL" id="JAFMYW010000023">
    <property type="protein sequence ID" value="MBO0953177.1"/>
    <property type="molecule type" value="Genomic_DNA"/>
</dbReference>
<protein>
    <submittedName>
        <fullName evidence="2">LytTR family transcriptional regulator</fullName>
    </submittedName>
</protein>
<feature type="domain" description="HTH LytTR-type" evidence="1">
    <location>
        <begin position="1"/>
        <end position="103"/>
    </location>
</feature>
<comment type="caution">
    <text evidence="2">The sequence shown here is derived from an EMBL/GenBank/DDBJ whole genome shotgun (WGS) entry which is preliminary data.</text>
</comment>
<evidence type="ECO:0000259" key="1">
    <source>
        <dbReference type="PROSITE" id="PS50930"/>
    </source>
</evidence>
<dbReference type="RefSeq" id="WP_207333129.1">
    <property type="nucleotide sequence ID" value="NZ_JAFMYW010000023.1"/>
</dbReference>
<dbReference type="SMART" id="SM00850">
    <property type="entry name" value="LytTR"/>
    <property type="match status" value="1"/>
</dbReference>
<dbReference type="Pfam" id="PF04397">
    <property type="entry name" value="LytTR"/>
    <property type="match status" value="1"/>
</dbReference>
<organism evidence="2 3">
    <name type="scientific">Fibrella forsythiae</name>
    <dbReference type="NCBI Taxonomy" id="2817061"/>
    <lineage>
        <taxon>Bacteria</taxon>
        <taxon>Pseudomonadati</taxon>
        <taxon>Bacteroidota</taxon>
        <taxon>Cytophagia</taxon>
        <taxon>Cytophagales</taxon>
        <taxon>Spirosomataceae</taxon>
        <taxon>Fibrella</taxon>
    </lineage>
</organism>
<evidence type="ECO:0000313" key="3">
    <source>
        <dbReference type="Proteomes" id="UP000664628"/>
    </source>
</evidence>
<sequence length="113" mass="12950">MIHIPSNQSLQRAELVLRLEGDGNYTNIHCLHRLKPLLISRTLLYFQRQLPDFLRVSKSTLVNPAYVVRLAKKGTVAYVYLRDDTMVLVSRRRVAETVSALTKLGFSVEKLPK</sequence>
<evidence type="ECO:0000313" key="2">
    <source>
        <dbReference type="EMBL" id="MBO0953177.1"/>
    </source>
</evidence>
<name>A0ABS3JWA3_9BACT</name>
<reference evidence="2 3" key="1">
    <citation type="submission" date="2021-03" db="EMBL/GenBank/DDBJ databases">
        <title>Fibrella sp. HMF5405 genome sequencing and assembly.</title>
        <authorList>
            <person name="Kang H."/>
            <person name="Kim H."/>
            <person name="Bae S."/>
            <person name="Joh K."/>
        </authorList>
    </citation>
    <scope>NUCLEOTIDE SEQUENCE [LARGE SCALE GENOMIC DNA]</scope>
    <source>
        <strain evidence="2 3">HMF5405</strain>
    </source>
</reference>
<dbReference type="InterPro" id="IPR007492">
    <property type="entry name" value="LytTR_DNA-bd_dom"/>
</dbReference>
<dbReference type="PROSITE" id="PS50930">
    <property type="entry name" value="HTH_LYTTR"/>
    <property type="match status" value="1"/>
</dbReference>
<dbReference type="Proteomes" id="UP000664628">
    <property type="component" value="Unassembled WGS sequence"/>
</dbReference>
<proteinExistence type="predicted"/>